<dbReference type="AlphaFoldDB" id="F0F465"/>
<organism evidence="2 3">
    <name type="scientific">Prevotella multiformis DSM 16608</name>
    <dbReference type="NCBI Taxonomy" id="888743"/>
    <lineage>
        <taxon>Bacteria</taxon>
        <taxon>Pseudomonadati</taxon>
        <taxon>Bacteroidota</taxon>
        <taxon>Bacteroidia</taxon>
        <taxon>Bacteroidales</taxon>
        <taxon>Prevotellaceae</taxon>
        <taxon>Prevotella</taxon>
    </lineage>
</organism>
<proteinExistence type="predicted"/>
<protein>
    <submittedName>
        <fullName evidence="2">Uncharacterized protein</fullName>
    </submittedName>
</protein>
<evidence type="ECO:0000313" key="2">
    <source>
        <dbReference type="EMBL" id="EGC21023.1"/>
    </source>
</evidence>
<keyword evidence="3" id="KW-1185">Reference proteome</keyword>
<gene>
    <name evidence="2" type="ORF">HMPREF9141_0381</name>
</gene>
<dbReference type="EMBL" id="AEWX01000004">
    <property type="protein sequence ID" value="EGC21023.1"/>
    <property type="molecule type" value="Genomic_DNA"/>
</dbReference>
<accession>F0F465</accession>
<evidence type="ECO:0000256" key="1">
    <source>
        <dbReference type="SAM" id="MobiDB-lite"/>
    </source>
</evidence>
<feature type="region of interest" description="Disordered" evidence="1">
    <location>
        <begin position="1"/>
        <end position="30"/>
    </location>
</feature>
<comment type="caution">
    <text evidence="2">The sequence shown here is derived from an EMBL/GenBank/DDBJ whole genome shotgun (WGS) entry which is preliminary data.</text>
</comment>
<evidence type="ECO:0000313" key="3">
    <source>
        <dbReference type="Proteomes" id="UP000005697"/>
    </source>
</evidence>
<sequence>MNRNRSVHPAERAGFLSGAEAGTTQENASSPLPVTAAGCFIYIIRYEYLF</sequence>
<name>F0F465_9BACT</name>
<dbReference type="Proteomes" id="UP000005697">
    <property type="component" value="Unassembled WGS sequence"/>
</dbReference>
<reference evidence="2 3" key="1">
    <citation type="submission" date="2011-01" db="EMBL/GenBank/DDBJ databases">
        <authorList>
            <person name="Muzny D."/>
            <person name="Qin X."/>
            <person name="Deng J."/>
            <person name="Jiang H."/>
            <person name="Liu Y."/>
            <person name="Qu J."/>
            <person name="Song X.-Z."/>
            <person name="Zhang L."/>
            <person name="Thornton R."/>
            <person name="Coyle M."/>
            <person name="Francisco L."/>
            <person name="Jackson L."/>
            <person name="Javaid M."/>
            <person name="Korchina V."/>
            <person name="Kovar C."/>
            <person name="Mata R."/>
            <person name="Mathew T."/>
            <person name="Ngo R."/>
            <person name="Nguyen L."/>
            <person name="Nguyen N."/>
            <person name="Okwuonu G."/>
            <person name="Ongeri F."/>
            <person name="Pham C."/>
            <person name="Simmons D."/>
            <person name="Wilczek-Boney K."/>
            <person name="Hale W."/>
            <person name="Jakkamsetti A."/>
            <person name="Pham P."/>
            <person name="Ruth R."/>
            <person name="San Lucas F."/>
            <person name="Warren J."/>
            <person name="Zhang J."/>
            <person name="Zhao Z."/>
            <person name="Zhou C."/>
            <person name="Zhu D."/>
            <person name="Lee S."/>
            <person name="Bess C."/>
            <person name="Blankenburg K."/>
            <person name="Forbes L."/>
            <person name="Fu Q."/>
            <person name="Gubbala S."/>
            <person name="Hirani K."/>
            <person name="Jayaseelan J.C."/>
            <person name="Lara F."/>
            <person name="Munidasa M."/>
            <person name="Palculict T."/>
            <person name="Patil S."/>
            <person name="Pu L.-L."/>
            <person name="Saada N."/>
            <person name="Tang L."/>
            <person name="Weissenberger G."/>
            <person name="Zhu Y."/>
            <person name="Hemphill L."/>
            <person name="Shang Y."/>
            <person name="Youmans B."/>
            <person name="Ayvaz T."/>
            <person name="Ross M."/>
            <person name="Santibanez J."/>
            <person name="Aqrawi P."/>
            <person name="Gross S."/>
            <person name="Joshi V."/>
            <person name="Fowler G."/>
            <person name="Nazareth L."/>
            <person name="Reid J."/>
            <person name="Worley K."/>
            <person name="Petrosino J."/>
            <person name="Highlander S."/>
            <person name="Gibbs R."/>
        </authorList>
    </citation>
    <scope>NUCLEOTIDE SEQUENCE [LARGE SCALE GENOMIC DNA]</scope>
    <source>
        <strain evidence="2 3">DSM 16608</strain>
    </source>
</reference>
<dbReference type="HOGENOM" id="CLU_3121225_0_0_10"/>